<name>A0A1Q2LFB5_9HELI</name>
<evidence type="ECO:0000313" key="1">
    <source>
        <dbReference type="EMBL" id="AQQ59134.1"/>
    </source>
</evidence>
<sequence>MSCLKTTKSDIDMFKKVAFLLILPCIYVMSLYAARPFNTDDARVVAKGHCQMETWIEIHAQGDSELWSLPSCNLIWGTEITLGGMIGLQSNSVQFQLKKLFVDADEKDWGIGIAVGNIHNYLFGADNANEIYAYIPATFLFLDSKIALHVNVGYNLQSLMEGIYTLGVGLETEIVSRLYAIGEVYYSRFDPVMYQVGLRTWLVQDMLQLDATYGNAFYGGLDFVSFGLRILPPKFL</sequence>
<evidence type="ECO:0000313" key="2">
    <source>
        <dbReference type="Proteomes" id="UP000188298"/>
    </source>
</evidence>
<reference evidence="1 2" key="1">
    <citation type="submission" date="2017-02" db="EMBL/GenBank/DDBJ databases">
        <title>Whole genome sequencing of Helicobacter bilis strain AAQJH.</title>
        <authorList>
            <person name="Conlan S."/>
            <person name="Thomas P.J."/>
            <person name="Mullikin J."/>
            <person name="Palmore T.N."/>
            <person name="Frank K.M."/>
            <person name="Segre J.A."/>
        </authorList>
    </citation>
    <scope>NUCLEOTIDE SEQUENCE [LARGE SCALE GENOMIC DNA]</scope>
    <source>
        <strain evidence="1 2">AAQJH</strain>
    </source>
</reference>
<evidence type="ECO:0008006" key="3">
    <source>
        <dbReference type="Google" id="ProtNLM"/>
    </source>
</evidence>
<dbReference type="Proteomes" id="UP000188298">
    <property type="component" value="Chromosome"/>
</dbReference>
<proteinExistence type="predicted"/>
<organism evidence="1 2">
    <name type="scientific">Helicobacter bilis</name>
    <dbReference type="NCBI Taxonomy" id="37372"/>
    <lineage>
        <taxon>Bacteria</taxon>
        <taxon>Pseudomonadati</taxon>
        <taxon>Campylobacterota</taxon>
        <taxon>Epsilonproteobacteria</taxon>
        <taxon>Campylobacterales</taxon>
        <taxon>Helicobacteraceae</taxon>
        <taxon>Helicobacter</taxon>
    </lineage>
</organism>
<gene>
    <name evidence="1" type="ORF">XJ32_02310</name>
</gene>
<dbReference type="EMBL" id="CP019645">
    <property type="protein sequence ID" value="AQQ59134.1"/>
    <property type="molecule type" value="Genomic_DNA"/>
</dbReference>
<protein>
    <recommendedName>
        <fullName evidence="3">Outer membrane beta-barrel protein</fullName>
    </recommendedName>
</protein>
<accession>A0A1Q2LFB5</accession>
<dbReference type="KEGG" id="hbl:XJ32_02310"/>
<dbReference type="AlphaFoldDB" id="A0A1Q2LFB5"/>